<proteinExistence type="predicted"/>
<dbReference type="EMBL" id="QMFB01000002">
    <property type="protein sequence ID" value="RAV22434.1"/>
    <property type="molecule type" value="Genomic_DNA"/>
</dbReference>
<organism evidence="1 2">
    <name type="scientific">Paenibacillus contaminans</name>
    <dbReference type="NCBI Taxonomy" id="450362"/>
    <lineage>
        <taxon>Bacteria</taxon>
        <taxon>Bacillati</taxon>
        <taxon>Bacillota</taxon>
        <taxon>Bacilli</taxon>
        <taxon>Bacillales</taxon>
        <taxon>Paenibacillaceae</taxon>
        <taxon>Paenibacillus</taxon>
    </lineage>
</organism>
<evidence type="ECO:0000313" key="1">
    <source>
        <dbReference type="EMBL" id="RAV22434.1"/>
    </source>
</evidence>
<dbReference type="Proteomes" id="UP000250369">
    <property type="component" value="Unassembled WGS sequence"/>
</dbReference>
<reference evidence="1 2" key="1">
    <citation type="journal article" date="2009" name="Int. J. Syst. Evol. Microbiol.">
        <title>Paenibacillus contaminans sp. nov., isolated from a contaminated laboratory plate.</title>
        <authorList>
            <person name="Chou J.H."/>
            <person name="Lee J.H."/>
            <person name="Lin M.C."/>
            <person name="Chang P.S."/>
            <person name="Arun A.B."/>
            <person name="Young C.C."/>
            <person name="Chen W.M."/>
        </authorList>
    </citation>
    <scope>NUCLEOTIDE SEQUENCE [LARGE SCALE GENOMIC DNA]</scope>
    <source>
        <strain evidence="1 2">CKOBP-6</strain>
    </source>
</reference>
<evidence type="ECO:0000313" key="2">
    <source>
        <dbReference type="Proteomes" id="UP000250369"/>
    </source>
</evidence>
<dbReference type="AlphaFoldDB" id="A0A329MRL5"/>
<comment type="caution">
    <text evidence="1">The sequence shown here is derived from an EMBL/GenBank/DDBJ whole genome shotgun (WGS) entry which is preliminary data.</text>
</comment>
<keyword evidence="2" id="KW-1185">Reference proteome</keyword>
<sequence>MKAKFTPSQNSRNIAHLALSYMVPPFSQRNSACYAIRFNDSDYILLYEDAQRRIWRKTADFLEN</sequence>
<accession>A0A329MRL5</accession>
<gene>
    <name evidence="1" type="ORF">DQG23_05710</name>
</gene>
<protein>
    <submittedName>
        <fullName evidence="1">Uncharacterized protein</fullName>
    </submittedName>
</protein>
<name>A0A329MRL5_9BACL</name>